<dbReference type="EMBL" id="HBUF01070790">
    <property type="protein sequence ID" value="CAG6629438.1"/>
    <property type="molecule type" value="Transcribed_RNA"/>
</dbReference>
<feature type="region of interest" description="Disordered" evidence="1">
    <location>
        <begin position="121"/>
        <end position="145"/>
    </location>
</feature>
<dbReference type="EMBL" id="HBUF01070788">
    <property type="protein sequence ID" value="CAG6629434.1"/>
    <property type="molecule type" value="Transcribed_RNA"/>
</dbReference>
<accession>A0A8D8VPZ1</accession>
<proteinExistence type="predicted"/>
<feature type="compositionally biased region" description="Basic residues" evidence="1">
    <location>
        <begin position="136"/>
        <end position="145"/>
    </location>
</feature>
<evidence type="ECO:0000256" key="1">
    <source>
        <dbReference type="SAM" id="MobiDB-lite"/>
    </source>
</evidence>
<evidence type="ECO:0000313" key="2">
    <source>
        <dbReference type="EMBL" id="CAG6629434.1"/>
    </source>
</evidence>
<protein>
    <submittedName>
        <fullName evidence="2">Uncharacterized protein</fullName>
    </submittedName>
</protein>
<name>A0A8D8VPZ1_9HEMI</name>
<feature type="compositionally biased region" description="Basic and acidic residues" evidence="1">
    <location>
        <begin position="125"/>
        <end position="135"/>
    </location>
</feature>
<reference evidence="2" key="1">
    <citation type="submission" date="2021-05" db="EMBL/GenBank/DDBJ databases">
        <authorList>
            <person name="Alioto T."/>
            <person name="Alioto T."/>
            <person name="Gomez Garrido J."/>
        </authorList>
    </citation>
    <scope>NUCLEOTIDE SEQUENCE</scope>
</reference>
<sequence>MHCQAPRVLVPFPTLRTLPPCILGACPSVVDAASSTTHHPEISSVIVIVVVELFGIVRTASDEVGHVVHVDLFLPVGGEHLVFLIEELGEKLPSLIFAHHGGIGCIIGIGVMGQGKTICGRRQGRNREESEVKETRKQKKQTNLD</sequence>
<organism evidence="2">
    <name type="scientific">Cacopsylla melanoneura</name>
    <dbReference type="NCBI Taxonomy" id="428564"/>
    <lineage>
        <taxon>Eukaryota</taxon>
        <taxon>Metazoa</taxon>
        <taxon>Ecdysozoa</taxon>
        <taxon>Arthropoda</taxon>
        <taxon>Hexapoda</taxon>
        <taxon>Insecta</taxon>
        <taxon>Pterygota</taxon>
        <taxon>Neoptera</taxon>
        <taxon>Paraneoptera</taxon>
        <taxon>Hemiptera</taxon>
        <taxon>Sternorrhyncha</taxon>
        <taxon>Psylloidea</taxon>
        <taxon>Psyllidae</taxon>
        <taxon>Psyllinae</taxon>
        <taxon>Cacopsylla</taxon>
    </lineage>
</organism>
<dbReference type="AlphaFoldDB" id="A0A8D8VPZ1"/>